<dbReference type="EC" id="2.5.1.9" evidence="5 10"/>
<dbReference type="PANTHER" id="PTHR21098:SF0">
    <property type="entry name" value="RIBOFLAVIN SYNTHASE"/>
    <property type="match status" value="1"/>
</dbReference>
<dbReference type="EMBL" id="AZGM01000038">
    <property type="protein sequence ID" value="KRM28742.1"/>
    <property type="molecule type" value="Genomic_DNA"/>
</dbReference>
<keyword evidence="8" id="KW-0808">Transferase</keyword>
<dbReference type="OrthoDB" id="9788537at2"/>
<evidence type="ECO:0000313" key="14">
    <source>
        <dbReference type="Proteomes" id="UP000051412"/>
    </source>
</evidence>
<evidence type="ECO:0000256" key="3">
    <source>
        <dbReference type="ARBA" id="ARBA00004887"/>
    </source>
</evidence>
<dbReference type="Gene3D" id="2.40.30.20">
    <property type="match status" value="2"/>
</dbReference>
<comment type="catalytic activity">
    <reaction evidence="1">
        <text>2 6,7-dimethyl-8-(1-D-ribityl)lumazine + H(+) = 5-amino-6-(D-ribitylamino)uracil + riboflavin</text>
        <dbReference type="Rhea" id="RHEA:20772"/>
        <dbReference type="ChEBI" id="CHEBI:15378"/>
        <dbReference type="ChEBI" id="CHEBI:15934"/>
        <dbReference type="ChEBI" id="CHEBI:57986"/>
        <dbReference type="ChEBI" id="CHEBI:58201"/>
        <dbReference type="EC" id="2.5.1.9"/>
    </reaction>
</comment>
<dbReference type="GO" id="GO:0009231">
    <property type="term" value="P:riboflavin biosynthetic process"/>
    <property type="evidence" value="ECO:0007669"/>
    <property type="project" value="UniProtKB-KW"/>
</dbReference>
<dbReference type="FunFam" id="2.40.30.20:FF:000003">
    <property type="entry name" value="Riboflavin synthase, alpha subunit"/>
    <property type="match status" value="1"/>
</dbReference>
<evidence type="ECO:0000256" key="8">
    <source>
        <dbReference type="ARBA" id="ARBA00022679"/>
    </source>
</evidence>
<keyword evidence="7" id="KW-0686">Riboflavin biosynthesis</keyword>
<organism evidence="13 14">
    <name type="scientific">Limosilactobacillus panis DSM 6035</name>
    <dbReference type="NCBI Taxonomy" id="1423782"/>
    <lineage>
        <taxon>Bacteria</taxon>
        <taxon>Bacillati</taxon>
        <taxon>Bacillota</taxon>
        <taxon>Bacilli</taxon>
        <taxon>Lactobacillales</taxon>
        <taxon>Lactobacillaceae</taxon>
        <taxon>Limosilactobacillus</taxon>
    </lineage>
</organism>
<reference evidence="13 14" key="1">
    <citation type="journal article" date="2015" name="Genome Announc.">
        <title>Expanding the biotechnology potential of lactobacilli through comparative genomics of 213 strains and associated genera.</title>
        <authorList>
            <person name="Sun Z."/>
            <person name="Harris H.M."/>
            <person name="McCann A."/>
            <person name="Guo C."/>
            <person name="Argimon S."/>
            <person name="Zhang W."/>
            <person name="Yang X."/>
            <person name="Jeffery I.B."/>
            <person name="Cooney J.C."/>
            <person name="Kagawa T.F."/>
            <person name="Liu W."/>
            <person name="Song Y."/>
            <person name="Salvetti E."/>
            <person name="Wrobel A."/>
            <person name="Rasinkangas P."/>
            <person name="Parkhill J."/>
            <person name="Rea M.C."/>
            <person name="O'Sullivan O."/>
            <person name="Ritari J."/>
            <person name="Douillard F.P."/>
            <person name="Paul Ross R."/>
            <person name="Yang R."/>
            <person name="Briner A.E."/>
            <person name="Felis G.E."/>
            <person name="de Vos W.M."/>
            <person name="Barrangou R."/>
            <person name="Klaenhammer T.R."/>
            <person name="Caufield P.W."/>
            <person name="Cui Y."/>
            <person name="Zhang H."/>
            <person name="O'Toole P.W."/>
        </authorList>
    </citation>
    <scope>NUCLEOTIDE SEQUENCE [LARGE SCALE GENOMIC DNA]</scope>
    <source>
        <strain evidence="13 14">DSM 6035</strain>
    </source>
</reference>
<evidence type="ECO:0000256" key="1">
    <source>
        <dbReference type="ARBA" id="ARBA00000968"/>
    </source>
</evidence>
<dbReference type="Proteomes" id="UP000051412">
    <property type="component" value="Unassembled WGS sequence"/>
</dbReference>
<gene>
    <name evidence="13" type="ORF">FD32_GL001669</name>
</gene>
<comment type="subunit">
    <text evidence="4">Homotrimer.</text>
</comment>
<evidence type="ECO:0000256" key="4">
    <source>
        <dbReference type="ARBA" id="ARBA00011233"/>
    </source>
</evidence>
<feature type="repeat" description="Lumazine-binding" evidence="11">
    <location>
        <begin position="99"/>
        <end position="195"/>
    </location>
</feature>
<dbReference type="Pfam" id="PF00677">
    <property type="entry name" value="Lum_binding"/>
    <property type="match status" value="2"/>
</dbReference>
<evidence type="ECO:0000256" key="6">
    <source>
        <dbReference type="ARBA" id="ARBA00013950"/>
    </source>
</evidence>
<evidence type="ECO:0000256" key="5">
    <source>
        <dbReference type="ARBA" id="ARBA00012827"/>
    </source>
</evidence>
<dbReference type="InterPro" id="IPR017938">
    <property type="entry name" value="Riboflavin_synthase-like_b-brl"/>
</dbReference>
<dbReference type="PANTHER" id="PTHR21098">
    <property type="entry name" value="RIBOFLAVIN SYNTHASE ALPHA CHAIN"/>
    <property type="match status" value="1"/>
</dbReference>
<dbReference type="AlphaFoldDB" id="A0A0R1XNX9"/>
<keyword evidence="14" id="KW-1185">Reference proteome</keyword>
<dbReference type="FunFam" id="2.40.30.20:FF:000004">
    <property type="entry name" value="Riboflavin synthase, alpha subunit"/>
    <property type="match status" value="1"/>
</dbReference>
<evidence type="ECO:0000259" key="12">
    <source>
        <dbReference type="PROSITE" id="PS51177"/>
    </source>
</evidence>
<feature type="domain" description="Lumazine-binding" evidence="12">
    <location>
        <begin position="99"/>
        <end position="195"/>
    </location>
</feature>
<proteinExistence type="predicted"/>
<dbReference type="NCBIfam" id="TIGR00187">
    <property type="entry name" value="ribE"/>
    <property type="match status" value="1"/>
</dbReference>
<dbReference type="GO" id="GO:0004746">
    <property type="term" value="F:riboflavin synthase activity"/>
    <property type="evidence" value="ECO:0007669"/>
    <property type="project" value="UniProtKB-UniRule"/>
</dbReference>
<keyword evidence="9" id="KW-0677">Repeat</keyword>
<evidence type="ECO:0000256" key="7">
    <source>
        <dbReference type="ARBA" id="ARBA00022619"/>
    </source>
</evidence>
<dbReference type="NCBIfam" id="NF006767">
    <property type="entry name" value="PRK09289.1"/>
    <property type="match status" value="1"/>
</dbReference>
<evidence type="ECO:0000256" key="10">
    <source>
        <dbReference type="NCBIfam" id="TIGR00187"/>
    </source>
</evidence>
<name>A0A0R1XNX9_9LACO</name>
<sequence length="200" mass="21277">MFSGLVQGTGKVQKLAEQGETIELTIAPTSPALVEELAIGDSVAVNGTCLTVVGQTGTLFHVTLMPQTFEKTTFKDLQPGDLVNLERSLQVGDRLEGHIVTGHVDEVTVVKSVTPNENAIEVRFALPARLANQVVPQGSVAINGVSLTVMDTGTDWFSVGLIPHTQTVTNLDDLRVGSRVNMETDILGKYVAANLQKGAQ</sequence>
<comment type="caution">
    <text evidence="13">The sequence shown here is derived from an EMBL/GenBank/DDBJ whole genome shotgun (WGS) entry which is preliminary data.</text>
</comment>
<dbReference type="STRING" id="1423782.FD32_GL001669"/>
<feature type="domain" description="Lumazine-binding" evidence="12">
    <location>
        <begin position="1"/>
        <end position="98"/>
    </location>
</feature>
<evidence type="ECO:0000256" key="9">
    <source>
        <dbReference type="ARBA" id="ARBA00022737"/>
    </source>
</evidence>
<protein>
    <recommendedName>
        <fullName evidence="6 10">Riboflavin synthase</fullName>
        <ecNumber evidence="5 10">2.5.1.9</ecNumber>
    </recommendedName>
</protein>
<evidence type="ECO:0000256" key="11">
    <source>
        <dbReference type="PROSITE-ProRule" id="PRU00524"/>
    </source>
</evidence>
<dbReference type="SUPFAM" id="SSF63380">
    <property type="entry name" value="Riboflavin synthase domain-like"/>
    <property type="match status" value="2"/>
</dbReference>
<dbReference type="CDD" id="cd00402">
    <property type="entry name" value="Riboflavin_synthase_like"/>
    <property type="match status" value="1"/>
</dbReference>
<evidence type="ECO:0000313" key="13">
    <source>
        <dbReference type="EMBL" id="KRM28742.1"/>
    </source>
</evidence>
<evidence type="ECO:0000256" key="2">
    <source>
        <dbReference type="ARBA" id="ARBA00002803"/>
    </source>
</evidence>
<dbReference type="RefSeq" id="WP_047769934.1">
    <property type="nucleotide sequence ID" value="NZ_AZGM01000038.1"/>
</dbReference>
<dbReference type="InterPro" id="IPR026017">
    <property type="entry name" value="Lumazine-bd_dom"/>
</dbReference>
<dbReference type="InterPro" id="IPR023366">
    <property type="entry name" value="ATP_synth_asu-like_sf"/>
</dbReference>
<comment type="pathway">
    <text evidence="3">Cofactor biosynthesis; riboflavin biosynthesis; riboflavin from 2-hydroxy-3-oxobutyl phosphate and 5-amino-6-(D-ribitylamino)uracil: step 2/2.</text>
</comment>
<dbReference type="InterPro" id="IPR001783">
    <property type="entry name" value="Lumazine-bd"/>
</dbReference>
<dbReference type="PATRIC" id="fig|1423782.4.peg.1735"/>
<dbReference type="PROSITE" id="PS51177">
    <property type="entry name" value="LUMAZINE_BIND"/>
    <property type="match status" value="2"/>
</dbReference>
<comment type="function">
    <text evidence="2">Catalyzes the dismutation of two molecules of 6,7-dimethyl-8-ribityllumazine, resulting in the formation of riboflavin and 5-amino-6-(D-ribitylamino)uracil.</text>
</comment>
<accession>A0A0R1XNX9</accession>
<dbReference type="PIRSF" id="PIRSF000498">
    <property type="entry name" value="Riboflavin_syn_A"/>
    <property type="match status" value="1"/>
</dbReference>
<feature type="repeat" description="Lumazine-binding" evidence="11">
    <location>
        <begin position="1"/>
        <end position="98"/>
    </location>
</feature>